<accession>A0A562IB94</accession>
<organism evidence="3 4">
    <name type="scientific">Micromonospora olivasterospora</name>
    <dbReference type="NCBI Taxonomy" id="1880"/>
    <lineage>
        <taxon>Bacteria</taxon>
        <taxon>Bacillati</taxon>
        <taxon>Actinomycetota</taxon>
        <taxon>Actinomycetes</taxon>
        <taxon>Micromonosporales</taxon>
        <taxon>Micromonosporaceae</taxon>
        <taxon>Micromonospora</taxon>
    </lineage>
</organism>
<dbReference type="EMBL" id="VLKE01000001">
    <property type="protein sequence ID" value="TWH68240.1"/>
    <property type="molecule type" value="Genomic_DNA"/>
</dbReference>
<protein>
    <recommendedName>
        <fullName evidence="2">DUF2231 domain-containing protein</fullName>
    </recommendedName>
</protein>
<comment type="caution">
    <text evidence="3">The sequence shown here is derived from an EMBL/GenBank/DDBJ whole genome shotgun (WGS) entry which is preliminary data.</text>
</comment>
<dbReference type="RefSeq" id="WP_145777609.1">
    <property type="nucleotide sequence ID" value="NZ_BAAATQ010000071.1"/>
</dbReference>
<feature type="transmembrane region" description="Helical" evidence="1">
    <location>
        <begin position="12"/>
        <end position="35"/>
    </location>
</feature>
<feature type="domain" description="DUF2231" evidence="2">
    <location>
        <begin position="7"/>
        <end position="157"/>
    </location>
</feature>
<feature type="transmembrane region" description="Helical" evidence="1">
    <location>
        <begin position="42"/>
        <end position="61"/>
    </location>
</feature>
<name>A0A562IB94_MICOL</name>
<reference evidence="3 4" key="1">
    <citation type="submission" date="2019-07" db="EMBL/GenBank/DDBJ databases">
        <title>R&amp;d 2014.</title>
        <authorList>
            <person name="Klenk H.-P."/>
        </authorList>
    </citation>
    <scope>NUCLEOTIDE SEQUENCE [LARGE SCALE GENOMIC DNA]</scope>
    <source>
        <strain evidence="3 4">DSM 43868</strain>
    </source>
</reference>
<keyword evidence="1" id="KW-0812">Transmembrane</keyword>
<evidence type="ECO:0000313" key="3">
    <source>
        <dbReference type="EMBL" id="TWH68240.1"/>
    </source>
</evidence>
<dbReference type="AlphaFoldDB" id="A0A562IB94"/>
<feature type="transmembrane region" description="Helical" evidence="1">
    <location>
        <begin position="94"/>
        <end position="112"/>
    </location>
</feature>
<evidence type="ECO:0000313" key="4">
    <source>
        <dbReference type="Proteomes" id="UP000319825"/>
    </source>
</evidence>
<sequence>MFREINGLPGHALIVHAAVVFVPLLALLASAYGLVPRWRPKLGWAVAILAVLSPVVAWVATESGEELEHALEEKGYPPQILDKVREHAEYGDTLLWFTVGLAVAAILLLLVTRNDDRVSRLPSWVALLLTVVVVVLAAAALVYVVLTGDTGAQAVWGGTL</sequence>
<evidence type="ECO:0000259" key="2">
    <source>
        <dbReference type="Pfam" id="PF09990"/>
    </source>
</evidence>
<feature type="transmembrane region" description="Helical" evidence="1">
    <location>
        <begin position="124"/>
        <end position="146"/>
    </location>
</feature>
<evidence type="ECO:0000256" key="1">
    <source>
        <dbReference type="SAM" id="Phobius"/>
    </source>
</evidence>
<dbReference type="Proteomes" id="UP000319825">
    <property type="component" value="Unassembled WGS sequence"/>
</dbReference>
<proteinExistence type="predicted"/>
<keyword evidence="1" id="KW-0472">Membrane</keyword>
<dbReference type="Pfam" id="PF09990">
    <property type="entry name" value="DUF2231"/>
    <property type="match status" value="1"/>
</dbReference>
<keyword evidence="1" id="KW-1133">Transmembrane helix</keyword>
<dbReference type="OrthoDB" id="4350867at2"/>
<dbReference type="InterPro" id="IPR019251">
    <property type="entry name" value="DUF2231_TM"/>
</dbReference>
<gene>
    <name evidence="3" type="ORF">JD77_03230</name>
</gene>
<keyword evidence="4" id="KW-1185">Reference proteome</keyword>